<gene>
    <name evidence="3" type="ORF">LY08_01098</name>
</gene>
<dbReference type="RefSeq" id="WP_111659436.1">
    <property type="nucleotide sequence ID" value="NZ_QLLO01000003.1"/>
</dbReference>
<organism evidence="3 4">
    <name type="scientific">Olleya aquimaris</name>
    <dbReference type="NCBI Taxonomy" id="639310"/>
    <lineage>
        <taxon>Bacteria</taxon>
        <taxon>Pseudomonadati</taxon>
        <taxon>Bacteroidota</taxon>
        <taxon>Flavobacteriia</taxon>
        <taxon>Flavobacteriales</taxon>
        <taxon>Flavobacteriaceae</taxon>
    </lineage>
</organism>
<sequence length="427" mass="48748">MDKKKVLIITYYWPPAGGPGVQRWLKFTKYLPEYNIEPIVYCPSNANYPIVDQSLLDEVPSVTIIKQPITEPYKLAQLFSKKSKTISKGIIAQKEKQNLIERLMLYVRGNFFIPDARKKWVKPSARYLSTYMSDFNIDTIITTGPPHSMHLIGLKLKEKLGVTWIADFRDPWTSIGYHEQLKLTKASRAKHKHLEEQVLNNADQLIVTSPSTKSEFEQITNTPIQVITNGYDTETVVVNKLDEQFTLSHIGSLLSKRNPEVLWKVLQDLVENEEGFAAKFQLNLVGEVGEEIIQSIKTHNLTNYLNNVGYISHNEAVKFQKKSQLLLLIEIDSEDTKAIIPGKLFEYMVSNRPIIAIGPKGADVASIIKETNTGQFFNYDDYEALKQTIKLHFNSFNQGNLKTNPIGLQKYSRKQLTKFLVELINPS</sequence>
<dbReference type="PANTHER" id="PTHR46401">
    <property type="entry name" value="GLYCOSYLTRANSFERASE WBBK-RELATED"/>
    <property type="match status" value="1"/>
</dbReference>
<dbReference type="GO" id="GO:0016757">
    <property type="term" value="F:glycosyltransferase activity"/>
    <property type="evidence" value="ECO:0007669"/>
    <property type="project" value="TreeGrafter"/>
</dbReference>
<dbReference type="Gene3D" id="3.40.50.2000">
    <property type="entry name" value="Glycogen Phosphorylase B"/>
    <property type="match status" value="2"/>
</dbReference>
<dbReference type="CDD" id="cd03794">
    <property type="entry name" value="GT4_WbuB-like"/>
    <property type="match status" value="1"/>
</dbReference>
<dbReference type="EMBL" id="QLLO01000003">
    <property type="protein sequence ID" value="RAJ16240.1"/>
    <property type="molecule type" value="Genomic_DNA"/>
</dbReference>
<accession>A0A327RGT0</accession>
<dbReference type="GO" id="GO:0009103">
    <property type="term" value="P:lipopolysaccharide biosynthetic process"/>
    <property type="evidence" value="ECO:0007669"/>
    <property type="project" value="TreeGrafter"/>
</dbReference>
<name>A0A327RGT0_9FLAO</name>
<dbReference type="SUPFAM" id="SSF53756">
    <property type="entry name" value="UDP-Glycosyltransferase/glycogen phosphorylase"/>
    <property type="match status" value="1"/>
</dbReference>
<evidence type="ECO:0000256" key="1">
    <source>
        <dbReference type="ARBA" id="ARBA00022679"/>
    </source>
</evidence>
<dbReference type="AlphaFoldDB" id="A0A327RGT0"/>
<evidence type="ECO:0000313" key="4">
    <source>
        <dbReference type="Proteomes" id="UP000248703"/>
    </source>
</evidence>
<keyword evidence="4" id="KW-1185">Reference proteome</keyword>
<evidence type="ECO:0000259" key="2">
    <source>
        <dbReference type="Pfam" id="PF13439"/>
    </source>
</evidence>
<proteinExistence type="predicted"/>
<reference evidence="3 4" key="1">
    <citation type="submission" date="2018-06" db="EMBL/GenBank/DDBJ databases">
        <title>Genomic Encyclopedia of Archaeal and Bacterial Type Strains, Phase II (KMG-II): from individual species to whole genera.</title>
        <authorList>
            <person name="Goeker M."/>
        </authorList>
    </citation>
    <scope>NUCLEOTIDE SEQUENCE [LARGE SCALE GENOMIC DNA]</scope>
    <source>
        <strain evidence="3 4">DSM 24464</strain>
    </source>
</reference>
<feature type="domain" description="Glycosyltransferase subfamily 4-like N-terminal" evidence="2">
    <location>
        <begin position="103"/>
        <end position="234"/>
    </location>
</feature>
<dbReference type="PANTHER" id="PTHR46401:SF2">
    <property type="entry name" value="GLYCOSYLTRANSFERASE WBBK-RELATED"/>
    <property type="match status" value="1"/>
</dbReference>
<evidence type="ECO:0000313" key="3">
    <source>
        <dbReference type="EMBL" id="RAJ16240.1"/>
    </source>
</evidence>
<dbReference type="Pfam" id="PF13439">
    <property type="entry name" value="Glyco_transf_4"/>
    <property type="match status" value="1"/>
</dbReference>
<dbReference type="OrthoDB" id="9794575at2"/>
<protein>
    <submittedName>
        <fullName evidence="3">Glycosyl transferase family 4</fullName>
    </submittedName>
</protein>
<dbReference type="InterPro" id="IPR028098">
    <property type="entry name" value="Glyco_trans_4-like_N"/>
</dbReference>
<comment type="caution">
    <text evidence="3">The sequence shown here is derived from an EMBL/GenBank/DDBJ whole genome shotgun (WGS) entry which is preliminary data.</text>
</comment>
<keyword evidence="1 3" id="KW-0808">Transferase</keyword>
<dbReference type="Proteomes" id="UP000248703">
    <property type="component" value="Unassembled WGS sequence"/>
</dbReference>